<evidence type="ECO:0000313" key="3">
    <source>
        <dbReference type="Proteomes" id="UP001500506"/>
    </source>
</evidence>
<evidence type="ECO:0000313" key="2">
    <source>
        <dbReference type="EMBL" id="GAA1760930.1"/>
    </source>
</evidence>
<dbReference type="PANTHER" id="PTHR34980:SF2">
    <property type="entry name" value="INNER MEMBRANE PROTEIN YHAH-RELATED"/>
    <property type="match status" value="1"/>
</dbReference>
<protein>
    <recommendedName>
        <fullName evidence="4">DUF805 domain-containing protein</fullName>
    </recommendedName>
</protein>
<proteinExistence type="predicted"/>
<reference evidence="3" key="1">
    <citation type="journal article" date="2019" name="Int. J. Syst. Evol. Microbiol.">
        <title>The Global Catalogue of Microorganisms (GCM) 10K type strain sequencing project: providing services to taxonomists for standard genome sequencing and annotation.</title>
        <authorList>
            <consortium name="The Broad Institute Genomics Platform"/>
            <consortium name="The Broad Institute Genome Sequencing Center for Infectious Disease"/>
            <person name="Wu L."/>
            <person name="Ma J."/>
        </authorList>
    </citation>
    <scope>NUCLEOTIDE SEQUENCE [LARGE SCALE GENOMIC DNA]</scope>
    <source>
        <strain evidence="3">JCM 14319</strain>
    </source>
</reference>
<dbReference type="RefSeq" id="WP_232497789.1">
    <property type="nucleotide sequence ID" value="NZ_BAAANH010000004.1"/>
</dbReference>
<gene>
    <name evidence="2" type="ORF">GCM10009747_20030</name>
</gene>
<dbReference type="Pfam" id="PF05656">
    <property type="entry name" value="DUF805"/>
    <property type="match status" value="1"/>
</dbReference>
<feature type="transmembrane region" description="Helical" evidence="1">
    <location>
        <begin position="120"/>
        <end position="140"/>
    </location>
</feature>
<keyword evidence="1" id="KW-0812">Transmembrane</keyword>
<organism evidence="2 3">
    <name type="scientific">Agromyces humatus</name>
    <dbReference type="NCBI Taxonomy" id="279573"/>
    <lineage>
        <taxon>Bacteria</taxon>
        <taxon>Bacillati</taxon>
        <taxon>Actinomycetota</taxon>
        <taxon>Actinomycetes</taxon>
        <taxon>Micrococcales</taxon>
        <taxon>Microbacteriaceae</taxon>
        <taxon>Agromyces</taxon>
    </lineage>
</organism>
<feature type="transmembrane region" description="Helical" evidence="1">
    <location>
        <begin position="89"/>
        <end position="108"/>
    </location>
</feature>
<accession>A0ABP4WRA8</accession>
<dbReference type="EMBL" id="BAAANH010000004">
    <property type="protein sequence ID" value="GAA1760930.1"/>
    <property type="molecule type" value="Genomic_DNA"/>
</dbReference>
<evidence type="ECO:0000256" key="1">
    <source>
        <dbReference type="SAM" id="Phobius"/>
    </source>
</evidence>
<sequence length="152" mass="16317">MTNTTVPTTQVPLAAPLYGASFGQAVSRFFTKYATFSGRASRSEYWWWTLASVIISSVLYGLMMTLAFSGATTSATGGMVPGPLFGLGVAIYAAWALATVVPGLALVWRRLHDTNRSGGYFFLAFIPFVGSIILLVFMLLDSVPAGARFDRA</sequence>
<keyword evidence="3" id="KW-1185">Reference proteome</keyword>
<name>A0ABP4WRA8_9MICO</name>
<feature type="transmembrane region" description="Helical" evidence="1">
    <location>
        <begin position="45"/>
        <end position="69"/>
    </location>
</feature>
<comment type="caution">
    <text evidence="2">The sequence shown here is derived from an EMBL/GenBank/DDBJ whole genome shotgun (WGS) entry which is preliminary data.</text>
</comment>
<evidence type="ECO:0008006" key="4">
    <source>
        <dbReference type="Google" id="ProtNLM"/>
    </source>
</evidence>
<keyword evidence="1" id="KW-0472">Membrane</keyword>
<keyword evidence="1" id="KW-1133">Transmembrane helix</keyword>
<dbReference type="InterPro" id="IPR008523">
    <property type="entry name" value="DUF805"/>
</dbReference>
<dbReference type="Proteomes" id="UP001500506">
    <property type="component" value="Unassembled WGS sequence"/>
</dbReference>
<dbReference type="PANTHER" id="PTHR34980">
    <property type="entry name" value="INNER MEMBRANE PROTEIN-RELATED-RELATED"/>
    <property type="match status" value="1"/>
</dbReference>